<dbReference type="GO" id="GO:1904192">
    <property type="term" value="P:regulation of cholangiocyte apoptotic process"/>
    <property type="evidence" value="ECO:0007669"/>
    <property type="project" value="Ensembl"/>
</dbReference>
<dbReference type="PROSITE" id="PS50929">
    <property type="entry name" value="ABC_TM1F"/>
    <property type="match status" value="2"/>
</dbReference>
<evidence type="ECO:0000256" key="16">
    <source>
        <dbReference type="ARBA" id="ARBA00022989"/>
    </source>
</evidence>
<evidence type="ECO:0000256" key="15">
    <source>
        <dbReference type="ARBA" id="ARBA00022967"/>
    </source>
</evidence>
<keyword evidence="17" id="KW-0333">Golgi apparatus</keyword>
<evidence type="ECO:0000256" key="7">
    <source>
        <dbReference type="ARBA" id="ARBA00022448"/>
    </source>
</evidence>
<evidence type="ECO:0000256" key="27">
    <source>
        <dbReference type="ARBA" id="ARBA00052963"/>
    </source>
</evidence>
<feature type="transmembrane region" description="Helical" evidence="31">
    <location>
        <begin position="289"/>
        <end position="308"/>
    </location>
</feature>
<sequence length="1378" mass="154048">MKKENSFEKRSARRVSFTPQADDGIRWRTGSEVSGPEDAGAADKAHHPSLFGKYHHSLQTLKPFRWSSSQSHPVDNAGFLSFTTFAWMTPMMWSIFRNRLDMSSLGLSQFDAADTSGERLQRLWEKEVTQKGVEKASLVRVILRFQRTRLILSVVIGILAMVAAFFGPAVLVYEILNYIENPRNSTVTQGVGLSFALFTSEFCKAFFISLLWAINLRTAARLKGAFSSMAYQKVISLRVHSGISMGEMINVLTNDGHRLFEAALFGSFTLSTPVLFIVCIVYSCYVLGFSALTGVSTYVIFVPIQFFLAKLINKFRWKAIQITDSRVRTMSEILNSIKLIKMYAWEESFEKKVAGLRKKEKKQIQLVSYVQNINTSITSIIPTLATVLTFLVHTLLGLQLNTSDAFTTIAIFNSMRFCLALMPMSVKALAEAAVSTLRLKKLLLVQNPESYLSQKKDSRSAVVMRNATLSWSKPEPPASPEGHFKEHQMTNGTTKKGDADNSPTLRNVSFTLPKGNLLGVCGNVGSGKTSLISSILEQMHLLQGSITANGTFAYVSQQAWIFHGTVQENILMGEPFDQAKYDRVVDVCSLRDDLKILPHGDQTEIGERGLNLSGGQKQRISLARAVYSNKDIFLLDDPLSAVDAHVGKHIFEECIKKELQGKSVILVTHQLQYLEFCDEILVLEDGEVQEAGHHQALMKANGRYTQMISNYQMEQSKTQKDEEEEEEEVSPKDVAELKELRQRADSGIVNPAFDMSDEKVDGAAAEPKPDVEADDKLVSQESSTEGSVSWRVYHQYCQAVGGYIVTFLTILNIVLMIGSTAFSNWWLSYWLGQGDGSSGNNTSNSNDVSQNPDLHFYQMIYGVMVIVTVVLAVIKCFFYTHVTIRASCKLHDRMFKKIFASPMSFFDTTPTGRILNRFSKDQEEVDTVLPLHMDPFLQFSLLVTFTIIIIASVFPLMLVAVVIMGVLFTLILFVFQRSIRQMKKMENISRSPCISLTTSTLQGLSTIHAYNIRDSHVKLFKSLNDINSNHYLLFHSGTRWLSFWLDFMAATMTLLVSLFVVLSSNEIISPALKGLAMSYTIQLTGLLQYVVRQSTEVEARFNSVERLLEYITSCKPEAPRHIKEAHIPDGWPKDGAITFHDYKMRYRENTPIVLNGLDFLIQAGEKIGIVGRTGSGKSSLGVALFRLVEPAAGTILVDGVDIMAIGLQDLRSKLSIIPQEPVLFTGTIRYNLDPFDNYTDEEIWAVLQKTYMKDSISKLEGKLQAEVLENGENFSVGERQLMCMARALLRNSKIILLDEATASIDAETDALIQNTIKESFHDCTMLTIAHRINTVMHADRILVMDKGKAAELGPPDVLKQRPGSLFSSLLTAANTVNT</sequence>
<evidence type="ECO:0000256" key="2">
    <source>
        <dbReference type="ARBA" id="ARBA00004463"/>
    </source>
</evidence>
<evidence type="ECO:0000256" key="24">
    <source>
        <dbReference type="ARBA" id="ARBA00051604"/>
    </source>
</evidence>
<comment type="catalytic activity">
    <reaction evidence="27">
        <text>3',5'-cyclic GMP(in) + ATP + H2O = 3',5'-cyclic GMP(out) + ADP + phosphate + H(+)</text>
        <dbReference type="Rhea" id="RHEA:66188"/>
        <dbReference type="ChEBI" id="CHEBI:15377"/>
        <dbReference type="ChEBI" id="CHEBI:15378"/>
        <dbReference type="ChEBI" id="CHEBI:30616"/>
        <dbReference type="ChEBI" id="CHEBI:43474"/>
        <dbReference type="ChEBI" id="CHEBI:57746"/>
        <dbReference type="ChEBI" id="CHEBI:456216"/>
    </reaction>
    <physiologicalReaction direction="left-to-right" evidence="27">
        <dbReference type="Rhea" id="RHEA:66189"/>
    </physiologicalReaction>
</comment>
<feature type="region of interest" description="Disordered" evidence="30">
    <location>
        <begin position="713"/>
        <end position="735"/>
    </location>
</feature>
<evidence type="ECO:0000256" key="8">
    <source>
        <dbReference type="ARBA" id="ARBA00022475"/>
    </source>
</evidence>
<dbReference type="STRING" id="37003.ENSKMAP00000002037"/>
<evidence type="ECO:0000256" key="18">
    <source>
        <dbReference type="ARBA" id="ARBA00023136"/>
    </source>
</evidence>
<comment type="catalytic activity">
    <reaction evidence="24">
        <text>3',5'-cyclic AMP(in) + ATP + H2O = 3',5'-cyclic AMP(out) + ADP + phosphate + H(+)</text>
        <dbReference type="Rhea" id="RHEA:66184"/>
        <dbReference type="ChEBI" id="CHEBI:15377"/>
        <dbReference type="ChEBI" id="CHEBI:15378"/>
        <dbReference type="ChEBI" id="CHEBI:30616"/>
        <dbReference type="ChEBI" id="CHEBI:43474"/>
        <dbReference type="ChEBI" id="CHEBI:58165"/>
        <dbReference type="ChEBI" id="CHEBI:456216"/>
    </reaction>
    <physiologicalReaction direction="left-to-right" evidence="24">
        <dbReference type="Rhea" id="RHEA:66185"/>
    </physiologicalReaction>
</comment>
<reference evidence="34" key="2">
    <citation type="submission" date="2025-09" db="UniProtKB">
        <authorList>
            <consortium name="Ensembl"/>
        </authorList>
    </citation>
    <scope>IDENTIFICATION</scope>
</reference>
<evidence type="ECO:0000256" key="23">
    <source>
        <dbReference type="ARBA" id="ARBA00050745"/>
    </source>
</evidence>
<dbReference type="Pfam" id="PF00664">
    <property type="entry name" value="ABC_membrane"/>
    <property type="match status" value="2"/>
</dbReference>
<dbReference type="InterPro" id="IPR036640">
    <property type="entry name" value="ABC1_TM_sf"/>
</dbReference>
<feature type="region of interest" description="Disordered" evidence="30">
    <location>
        <begin position="1"/>
        <end position="45"/>
    </location>
</feature>
<feature type="domain" description="ABC transmembrane type-1" evidence="33">
    <location>
        <begin position="804"/>
        <end position="1099"/>
    </location>
</feature>
<evidence type="ECO:0000256" key="17">
    <source>
        <dbReference type="ARBA" id="ARBA00023034"/>
    </source>
</evidence>
<dbReference type="OMA" id="CPQDWPS"/>
<dbReference type="SMART" id="SM00382">
    <property type="entry name" value="AAA"/>
    <property type="match status" value="2"/>
</dbReference>
<dbReference type="KEGG" id="kmr:108241579"/>
<keyword evidence="7" id="KW-0813">Transport</keyword>
<dbReference type="SUPFAM" id="SSF52540">
    <property type="entry name" value="P-loop containing nucleoside triphosphate hydrolases"/>
    <property type="match status" value="2"/>
</dbReference>
<comment type="catalytic activity">
    <reaction evidence="23">
        <text>N-acetyl-L-aspartyl-L-glutamate(in) + ATP + H2O = N-acetyl-L-aspartyl-L-glutamate(out) + ADP + phosphate + H(+)</text>
        <dbReference type="Rhea" id="RHEA:66728"/>
        <dbReference type="ChEBI" id="CHEBI:15377"/>
        <dbReference type="ChEBI" id="CHEBI:15378"/>
        <dbReference type="ChEBI" id="CHEBI:30616"/>
        <dbReference type="ChEBI" id="CHEBI:43474"/>
        <dbReference type="ChEBI" id="CHEBI:76931"/>
        <dbReference type="ChEBI" id="CHEBI:456216"/>
    </reaction>
    <physiologicalReaction direction="left-to-right" evidence="23">
        <dbReference type="Rhea" id="RHEA:66729"/>
    </physiologicalReaction>
</comment>
<comment type="subcellular location">
    <subcellularLocation>
        <location evidence="1">Apical cell membrane</location>
        <topology evidence="1">Multi-pass membrane protein</topology>
    </subcellularLocation>
    <subcellularLocation>
        <location evidence="3">Basolateral cell membrane</location>
        <topology evidence="3">Multi-pass membrane protein</topology>
    </subcellularLocation>
    <subcellularLocation>
        <location evidence="2">Cytoplasmic granule</location>
    </subcellularLocation>
    <subcellularLocation>
        <location evidence="4">Endosome membrane</location>
    </subcellularLocation>
    <subcellularLocation>
        <location evidence="20">Golgi apparatus lumen</location>
    </subcellularLocation>
</comment>
<dbReference type="PANTHER" id="PTHR24223">
    <property type="entry name" value="ATP-BINDING CASSETTE SUB-FAMILY C"/>
    <property type="match status" value="1"/>
</dbReference>
<dbReference type="InterPro" id="IPR011527">
    <property type="entry name" value="ABC1_TM_dom"/>
</dbReference>
<feature type="transmembrane region" description="Helical" evidence="31">
    <location>
        <begin position="405"/>
        <end position="430"/>
    </location>
</feature>
<evidence type="ECO:0000259" key="32">
    <source>
        <dbReference type="PROSITE" id="PS50893"/>
    </source>
</evidence>
<comment type="similarity">
    <text evidence="5">Belongs to the ABC transporter superfamily. ABCC family. Conjugate transporter (TC 3.A.1.208) subfamily.</text>
</comment>
<evidence type="ECO:0000256" key="1">
    <source>
        <dbReference type="ARBA" id="ARBA00004424"/>
    </source>
</evidence>
<evidence type="ECO:0000313" key="35">
    <source>
        <dbReference type="Proteomes" id="UP000264800"/>
    </source>
</evidence>
<dbReference type="GO" id="GO:0016323">
    <property type="term" value="C:basolateral plasma membrane"/>
    <property type="evidence" value="ECO:0007669"/>
    <property type="project" value="UniProtKB-SubCell"/>
</dbReference>
<evidence type="ECO:0000256" key="13">
    <source>
        <dbReference type="ARBA" id="ARBA00022753"/>
    </source>
</evidence>
<dbReference type="SUPFAM" id="SSF90123">
    <property type="entry name" value="ABC transporter transmembrane region"/>
    <property type="match status" value="2"/>
</dbReference>
<evidence type="ECO:0000313" key="34">
    <source>
        <dbReference type="Ensembl" id="ENSKMAP00000002037.1"/>
    </source>
</evidence>
<feature type="transmembrane region" description="Helical" evidence="31">
    <location>
        <begin position="1043"/>
        <end position="1062"/>
    </location>
</feature>
<keyword evidence="35" id="KW-1185">Reference proteome</keyword>
<evidence type="ECO:0000256" key="11">
    <source>
        <dbReference type="ARBA" id="ARBA00022737"/>
    </source>
</evidence>
<keyword evidence="16 31" id="KW-1133">Transmembrane helix</keyword>
<evidence type="ECO:0000256" key="29">
    <source>
        <dbReference type="ARBA" id="ARBA00082793"/>
    </source>
</evidence>
<evidence type="ECO:0000256" key="6">
    <source>
        <dbReference type="ARBA" id="ARBA00012191"/>
    </source>
</evidence>
<dbReference type="CDD" id="cd18599">
    <property type="entry name" value="ABC_6TM_MRP5_8_9_D2"/>
    <property type="match status" value="1"/>
</dbReference>
<dbReference type="PROSITE" id="PS50893">
    <property type="entry name" value="ABC_TRANSPORTER_2"/>
    <property type="match status" value="2"/>
</dbReference>
<comment type="catalytic activity">
    <reaction evidence="25">
        <text>N-acetyl-L-aspartyl-L-glutamyl-L-glutamate(in) + ATP + H2O = N-acetyl-L-aspartyl-L-glutamyl-L-glutamate(out) + ADP + phosphate + H(+)</text>
        <dbReference type="Rhea" id="RHEA:66732"/>
        <dbReference type="ChEBI" id="CHEBI:15377"/>
        <dbReference type="ChEBI" id="CHEBI:15378"/>
        <dbReference type="ChEBI" id="CHEBI:30616"/>
        <dbReference type="ChEBI" id="CHEBI:43474"/>
        <dbReference type="ChEBI" id="CHEBI:76935"/>
        <dbReference type="ChEBI" id="CHEBI:456216"/>
    </reaction>
    <physiologicalReaction direction="left-to-right" evidence="25">
        <dbReference type="Rhea" id="RHEA:66733"/>
    </physiologicalReaction>
</comment>
<keyword evidence="12" id="KW-0547">Nucleotide-binding</keyword>
<feature type="transmembrane region" description="Helical" evidence="31">
    <location>
        <begin position="800"/>
        <end position="822"/>
    </location>
</feature>
<dbReference type="GO" id="GO:0005796">
    <property type="term" value="C:Golgi lumen"/>
    <property type="evidence" value="ECO:0007669"/>
    <property type="project" value="UniProtKB-SubCell"/>
</dbReference>
<evidence type="ECO:0000256" key="30">
    <source>
        <dbReference type="SAM" id="MobiDB-lite"/>
    </source>
</evidence>
<keyword evidence="8" id="KW-1003">Cell membrane</keyword>
<dbReference type="Ensembl" id="ENSKMAT00000002085.1">
    <property type="protein sequence ID" value="ENSKMAP00000002037.1"/>
    <property type="gene ID" value="ENSKMAG00000001597.1"/>
</dbReference>
<evidence type="ECO:0000259" key="33">
    <source>
        <dbReference type="PROSITE" id="PS50929"/>
    </source>
</evidence>
<keyword evidence="10 31" id="KW-0812">Transmembrane</keyword>
<feature type="region of interest" description="Disordered" evidence="30">
    <location>
        <begin position="751"/>
        <end position="782"/>
    </location>
</feature>
<dbReference type="CDD" id="cd03250">
    <property type="entry name" value="ABCC_MRP_domain1"/>
    <property type="match status" value="1"/>
</dbReference>
<evidence type="ECO:0000256" key="22">
    <source>
        <dbReference type="ARBA" id="ARBA00050661"/>
    </source>
</evidence>
<dbReference type="EC" id="7.6.2.2" evidence="6"/>
<evidence type="ECO:0000256" key="26">
    <source>
        <dbReference type="ARBA" id="ARBA00052708"/>
    </source>
</evidence>
<evidence type="ECO:0000256" key="20">
    <source>
        <dbReference type="ARBA" id="ARBA00023769"/>
    </source>
</evidence>
<feature type="domain" description="ABC transporter" evidence="32">
    <location>
        <begin position="488"/>
        <end position="710"/>
    </location>
</feature>
<comment type="catalytic activity">
    <reaction evidence="26">
        <text>N-acetyl-L-aspartate(in) + ATP + H2O = N-acetyl-L-aspartate(out) + ADP + phosphate + H(+)</text>
        <dbReference type="Rhea" id="RHEA:66744"/>
        <dbReference type="ChEBI" id="CHEBI:15377"/>
        <dbReference type="ChEBI" id="CHEBI:15378"/>
        <dbReference type="ChEBI" id="CHEBI:16953"/>
        <dbReference type="ChEBI" id="CHEBI:30616"/>
        <dbReference type="ChEBI" id="CHEBI:43474"/>
        <dbReference type="ChEBI" id="CHEBI:456216"/>
    </reaction>
    <physiologicalReaction direction="left-to-right" evidence="26">
        <dbReference type="Rhea" id="RHEA:66745"/>
    </physiologicalReaction>
</comment>
<feature type="transmembrane region" description="Helical" evidence="31">
    <location>
        <begin position="366"/>
        <end position="393"/>
    </location>
</feature>
<evidence type="ECO:0000256" key="19">
    <source>
        <dbReference type="ARBA" id="ARBA00023180"/>
    </source>
</evidence>
<keyword evidence="9" id="KW-0597">Phosphoprotein</keyword>
<comment type="catalytic activity">
    <reaction evidence="21">
        <text>ATP + H2O + xenobioticSide 1 = ADP + phosphate + xenobioticSide 2.</text>
        <dbReference type="EC" id="7.6.2.2"/>
    </reaction>
</comment>
<accession>A0A3Q3EJA4</accession>
<dbReference type="CDD" id="cd03244">
    <property type="entry name" value="ABCC_MRP_domain2"/>
    <property type="match status" value="1"/>
</dbReference>
<dbReference type="GeneTree" id="ENSGT00940000159578"/>
<protein>
    <recommendedName>
        <fullName evidence="28">ATP-binding cassette sub-family C member 5</fullName>
        <ecNumber evidence="6">7.6.2.2</ecNumber>
    </recommendedName>
    <alternativeName>
        <fullName evidence="29">Multidrug resistance-associated protein 5</fullName>
    </alternativeName>
</protein>
<evidence type="ECO:0000256" key="9">
    <source>
        <dbReference type="ARBA" id="ARBA00022553"/>
    </source>
</evidence>
<dbReference type="RefSeq" id="XP_017281340.1">
    <property type="nucleotide sequence ID" value="XM_017425851.3"/>
</dbReference>
<dbReference type="OrthoDB" id="6500128at2759"/>
<dbReference type="InterPro" id="IPR017871">
    <property type="entry name" value="ABC_transporter-like_CS"/>
</dbReference>
<feature type="transmembrane region" description="Helical" evidence="31">
    <location>
        <begin position="942"/>
        <end position="975"/>
    </location>
</feature>
<evidence type="ECO:0000256" key="21">
    <source>
        <dbReference type="ARBA" id="ARBA00034018"/>
    </source>
</evidence>
<evidence type="ECO:0000256" key="3">
    <source>
        <dbReference type="ARBA" id="ARBA00004554"/>
    </source>
</evidence>
<feature type="transmembrane region" description="Helical" evidence="31">
    <location>
        <begin position="193"/>
        <end position="214"/>
    </location>
</feature>
<dbReference type="InterPro" id="IPR003593">
    <property type="entry name" value="AAA+_ATPase"/>
</dbReference>
<evidence type="ECO:0000256" key="12">
    <source>
        <dbReference type="ARBA" id="ARBA00022741"/>
    </source>
</evidence>
<dbReference type="GO" id="GO:0016887">
    <property type="term" value="F:ATP hydrolysis activity"/>
    <property type="evidence" value="ECO:0007669"/>
    <property type="project" value="InterPro"/>
</dbReference>
<feature type="compositionally biased region" description="Basic and acidic residues" evidence="30">
    <location>
        <begin position="756"/>
        <end position="778"/>
    </location>
</feature>
<evidence type="ECO:0000256" key="4">
    <source>
        <dbReference type="ARBA" id="ARBA00004608"/>
    </source>
</evidence>
<feature type="domain" description="ABC transporter" evidence="32">
    <location>
        <begin position="1137"/>
        <end position="1371"/>
    </location>
</feature>
<evidence type="ECO:0000256" key="31">
    <source>
        <dbReference type="SAM" id="Phobius"/>
    </source>
</evidence>
<feature type="transmembrane region" description="Helical" evidence="31">
    <location>
        <begin position="150"/>
        <end position="173"/>
    </location>
</feature>
<evidence type="ECO:0000256" key="5">
    <source>
        <dbReference type="ARBA" id="ARBA00009726"/>
    </source>
</evidence>
<keyword evidence="11" id="KW-0677">Repeat</keyword>
<evidence type="ECO:0000256" key="14">
    <source>
        <dbReference type="ARBA" id="ARBA00022840"/>
    </source>
</evidence>
<dbReference type="InterPro" id="IPR027417">
    <property type="entry name" value="P-loop_NTPase"/>
</dbReference>
<dbReference type="FunFam" id="3.40.50.300:FF:000074">
    <property type="entry name" value="Multidrug resistance-associated protein 5 isoform 1"/>
    <property type="match status" value="1"/>
</dbReference>
<keyword evidence="14" id="KW-0067">ATP-binding</keyword>
<feature type="compositionally biased region" description="Basic and acidic residues" evidence="30">
    <location>
        <begin position="1"/>
        <end position="10"/>
    </location>
</feature>
<evidence type="ECO:0000256" key="25">
    <source>
        <dbReference type="ARBA" id="ARBA00052576"/>
    </source>
</evidence>
<dbReference type="PANTHER" id="PTHR24223:SF10">
    <property type="entry name" value="ATP-BINDING CASSETTE SUB-FAMILY C MEMBER 12"/>
    <property type="match status" value="1"/>
</dbReference>
<feature type="transmembrane region" description="Helical" evidence="31">
    <location>
        <begin position="856"/>
        <end position="878"/>
    </location>
</feature>
<dbReference type="GeneID" id="108241579"/>
<dbReference type="CDD" id="cd18592">
    <property type="entry name" value="ABC_6TM_MRP5_8_9_D1"/>
    <property type="match status" value="1"/>
</dbReference>
<keyword evidence="15" id="KW-1278">Translocase</keyword>
<comment type="catalytic activity">
    <reaction evidence="22">
        <text>(2S)-2-[5-amino-1-(beta-D-ribosyl)imidazole-4-carboxamido]succinate(in) + ATP + H2O = (2S)-2-[5-amino-1-(beta-D-ribosyl)imidazole-4-carboxamido]succinate(out) + ADP + phosphate + H(+)</text>
        <dbReference type="Rhea" id="RHEA:66752"/>
        <dbReference type="ChEBI" id="CHEBI:15377"/>
        <dbReference type="ChEBI" id="CHEBI:15378"/>
        <dbReference type="ChEBI" id="CHEBI:30616"/>
        <dbReference type="ChEBI" id="CHEBI:43474"/>
        <dbReference type="ChEBI" id="CHEBI:167466"/>
        <dbReference type="ChEBI" id="CHEBI:456216"/>
    </reaction>
    <physiologicalReaction direction="left-to-right" evidence="22">
        <dbReference type="Rhea" id="RHEA:66753"/>
    </physiologicalReaction>
</comment>
<keyword evidence="19" id="KW-0325">Glycoprotein</keyword>
<dbReference type="Gene3D" id="1.20.1560.10">
    <property type="entry name" value="ABC transporter type 1, transmembrane domain"/>
    <property type="match status" value="2"/>
</dbReference>
<proteinExistence type="inferred from homology"/>
<keyword evidence="13" id="KW-0967">Endosome</keyword>
<dbReference type="FunFam" id="1.20.1560.10:FF:000012">
    <property type="entry name" value="ATP binding cassette subfamily C member 5"/>
    <property type="match status" value="1"/>
</dbReference>
<evidence type="ECO:0000256" key="28">
    <source>
        <dbReference type="ARBA" id="ARBA00069159"/>
    </source>
</evidence>
<dbReference type="FunFam" id="1.20.1560.10:FF:000015">
    <property type="entry name" value="multidrug resistance-associated protein 5 isoform X1"/>
    <property type="match status" value="1"/>
</dbReference>
<dbReference type="InterPro" id="IPR003439">
    <property type="entry name" value="ABC_transporter-like_ATP-bd"/>
</dbReference>
<dbReference type="PROSITE" id="PS00211">
    <property type="entry name" value="ABC_TRANSPORTER_1"/>
    <property type="match status" value="2"/>
</dbReference>
<dbReference type="Gene3D" id="3.40.50.300">
    <property type="entry name" value="P-loop containing nucleotide triphosphate hydrolases"/>
    <property type="match status" value="2"/>
</dbReference>
<dbReference type="GO" id="GO:0005524">
    <property type="term" value="F:ATP binding"/>
    <property type="evidence" value="ECO:0007669"/>
    <property type="project" value="UniProtKB-KW"/>
</dbReference>
<dbReference type="GO" id="GO:0010008">
    <property type="term" value="C:endosome membrane"/>
    <property type="evidence" value="ECO:0007669"/>
    <property type="project" value="UniProtKB-SubCell"/>
</dbReference>
<evidence type="ECO:0000256" key="10">
    <source>
        <dbReference type="ARBA" id="ARBA00022692"/>
    </source>
</evidence>
<organism evidence="34 35">
    <name type="scientific">Kryptolebias marmoratus</name>
    <name type="common">Mangrove killifish</name>
    <name type="synonym">Rivulus marmoratus</name>
    <dbReference type="NCBI Taxonomy" id="37003"/>
    <lineage>
        <taxon>Eukaryota</taxon>
        <taxon>Metazoa</taxon>
        <taxon>Chordata</taxon>
        <taxon>Craniata</taxon>
        <taxon>Vertebrata</taxon>
        <taxon>Euteleostomi</taxon>
        <taxon>Actinopterygii</taxon>
        <taxon>Neopterygii</taxon>
        <taxon>Teleostei</taxon>
        <taxon>Neoteleostei</taxon>
        <taxon>Acanthomorphata</taxon>
        <taxon>Ovalentaria</taxon>
        <taxon>Atherinomorphae</taxon>
        <taxon>Cyprinodontiformes</taxon>
        <taxon>Rivulidae</taxon>
        <taxon>Kryptolebias</taxon>
    </lineage>
</organism>
<dbReference type="Proteomes" id="UP000264800">
    <property type="component" value="Unplaced"/>
</dbReference>
<dbReference type="InterPro" id="IPR050173">
    <property type="entry name" value="ABC_transporter_C-like"/>
</dbReference>
<reference evidence="34" key="1">
    <citation type="submission" date="2025-08" db="UniProtKB">
        <authorList>
            <consortium name="Ensembl"/>
        </authorList>
    </citation>
    <scope>IDENTIFICATION</scope>
</reference>
<name>A0A3Q3EJA4_KRYMA</name>
<feature type="domain" description="ABC transmembrane type-1" evidence="33">
    <location>
        <begin position="154"/>
        <end position="431"/>
    </location>
</feature>
<feature type="transmembrane region" description="Helical" evidence="31">
    <location>
        <begin position="262"/>
        <end position="283"/>
    </location>
</feature>
<dbReference type="GO" id="GO:0008559">
    <property type="term" value="F:ABC-type xenobiotic transporter activity"/>
    <property type="evidence" value="ECO:0007669"/>
    <property type="project" value="UniProtKB-EC"/>
</dbReference>
<dbReference type="CTD" id="94160"/>
<dbReference type="FunFam" id="3.40.50.300:FF:000605">
    <property type="entry name" value="multidrug resistance-associated protein 5 isoform X1"/>
    <property type="match status" value="1"/>
</dbReference>
<keyword evidence="18 31" id="KW-0472">Membrane</keyword>
<dbReference type="Pfam" id="PF00005">
    <property type="entry name" value="ABC_tran"/>
    <property type="match status" value="2"/>
</dbReference>
<dbReference type="GO" id="GO:0016324">
    <property type="term" value="C:apical plasma membrane"/>
    <property type="evidence" value="ECO:0007669"/>
    <property type="project" value="UniProtKB-SubCell"/>
</dbReference>